<proteinExistence type="inferred from homology"/>
<evidence type="ECO:0000256" key="3">
    <source>
        <dbReference type="ARBA" id="ARBA00023002"/>
    </source>
</evidence>
<evidence type="ECO:0000256" key="4">
    <source>
        <dbReference type="ARBA" id="ARBA00023008"/>
    </source>
</evidence>
<dbReference type="PANTHER" id="PTHR11709">
    <property type="entry name" value="MULTI-COPPER OXIDASE"/>
    <property type="match status" value="1"/>
</dbReference>
<dbReference type="Pfam" id="PF00394">
    <property type="entry name" value="Cu-oxidase"/>
    <property type="match status" value="1"/>
</dbReference>
<feature type="domain" description="Plastocyanin-like" evidence="7">
    <location>
        <begin position="213"/>
        <end position="362"/>
    </location>
</feature>
<keyword evidence="4" id="KW-0186">Copper</keyword>
<sequence>MSFEISLLALVILIACVAVLTGKSHGQSSVGHLETGSPAGETFLGPDVSPDLEQHPEIKPRTKYTLDPDWDFNAELTKREYHWTITDDERNPDGVYRPMILINGEFPGPMIECNEGDPISVHVHNQAVNATSFHWHGIYQNGSNWMDGTVGITQCPIAPGANMTYEFKIQGQSGTYWYHAHMAMQGSDGLAGPLIVHAKNERDLQKLEYASDQVVMIQDYYHDLTSALLPWYLASDRENEEPVPDGGLINGRNVRDCDALPDRRCDNSTAGLSVFELEPEKTHRLRIIHTGAFAEFQVQLDEHQFAVTEADGTDVDPAYYHRLNINPGQRYSIILTTNVTSAESFWLRAKMVTSCFTRENPNLVSEVKAIIKYSSDQESKAQEQPSSKDWADATDAVCLDMNVTELHPSLPMAAPANADKAIYLRSNFEIGDWRLSRGFFNQSSWRAPLSSPSLHRFIDGYSTQNESFTSSLSAPFGVAEPSAFDISTEFVYQTTGIQTLDIIVSNFDDGNHPLHLHGYKYFVLASGHGYPPDSLLSDPSKLDTTNPLRRDTASVEGFGWIWLRLVADNPGVWAFHCHIGWHTEAGMLMQFATRVDEMVGWEVTEEQRAHCEAEGIEKGMTPGDETWFGDFGDQDHEGGE</sequence>
<evidence type="ECO:0000259" key="7">
    <source>
        <dbReference type="Pfam" id="PF00394"/>
    </source>
</evidence>
<feature type="domain" description="Plastocyanin-like" evidence="9">
    <location>
        <begin position="85"/>
        <end position="200"/>
    </location>
</feature>
<dbReference type="GO" id="GO:0005507">
    <property type="term" value="F:copper ion binding"/>
    <property type="evidence" value="ECO:0007669"/>
    <property type="project" value="InterPro"/>
</dbReference>
<gene>
    <name evidence="10" type="ORF">K490DRAFT_38980</name>
</gene>
<dbReference type="InterPro" id="IPR008972">
    <property type="entry name" value="Cupredoxin"/>
</dbReference>
<dbReference type="InterPro" id="IPR045087">
    <property type="entry name" value="Cu-oxidase_fam"/>
</dbReference>
<evidence type="ECO:0000256" key="6">
    <source>
        <dbReference type="SAM" id="SignalP"/>
    </source>
</evidence>
<dbReference type="GO" id="GO:0016491">
    <property type="term" value="F:oxidoreductase activity"/>
    <property type="evidence" value="ECO:0007669"/>
    <property type="project" value="UniProtKB-KW"/>
</dbReference>
<evidence type="ECO:0000256" key="2">
    <source>
        <dbReference type="ARBA" id="ARBA00022723"/>
    </source>
</evidence>
<dbReference type="PROSITE" id="PS00080">
    <property type="entry name" value="MULTICOPPER_OXIDASE2"/>
    <property type="match status" value="1"/>
</dbReference>
<evidence type="ECO:0000259" key="9">
    <source>
        <dbReference type="Pfam" id="PF07732"/>
    </source>
</evidence>
<protein>
    <submittedName>
        <fullName evidence="10">Multicopper oxidase</fullName>
    </submittedName>
</protein>
<dbReference type="SUPFAM" id="SSF49503">
    <property type="entry name" value="Cupredoxins"/>
    <property type="match status" value="3"/>
</dbReference>
<dbReference type="Gene3D" id="2.60.40.420">
    <property type="entry name" value="Cupredoxins - blue copper proteins"/>
    <property type="match status" value="3"/>
</dbReference>
<evidence type="ECO:0000313" key="11">
    <source>
        <dbReference type="Proteomes" id="UP000799776"/>
    </source>
</evidence>
<dbReference type="EMBL" id="ML978715">
    <property type="protein sequence ID" value="KAF2089185.1"/>
    <property type="molecule type" value="Genomic_DNA"/>
</dbReference>
<keyword evidence="2" id="KW-0479">Metal-binding</keyword>
<keyword evidence="6" id="KW-0732">Signal</keyword>
<dbReference type="InterPro" id="IPR011707">
    <property type="entry name" value="Cu-oxidase-like_N"/>
</dbReference>
<dbReference type="Pfam" id="PF07731">
    <property type="entry name" value="Cu-oxidase_2"/>
    <property type="match status" value="1"/>
</dbReference>
<dbReference type="CDD" id="cd13886">
    <property type="entry name" value="CuRO_2_MCO_like_1"/>
    <property type="match status" value="1"/>
</dbReference>
<dbReference type="AlphaFoldDB" id="A0A6A5YBD9"/>
<comment type="similarity">
    <text evidence="1">Belongs to the multicopper oxidase family.</text>
</comment>
<evidence type="ECO:0000313" key="10">
    <source>
        <dbReference type="EMBL" id="KAF2089185.1"/>
    </source>
</evidence>
<dbReference type="PANTHER" id="PTHR11709:SF414">
    <property type="entry name" value="ADR239WP"/>
    <property type="match status" value="1"/>
</dbReference>
<dbReference type="Proteomes" id="UP000799776">
    <property type="component" value="Unassembled WGS sequence"/>
</dbReference>
<feature type="region of interest" description="Disordered" evidence="5">
    <location>
        <begin position="618"/>
        <end position="640"/>
    </location>
</feature>
<dbReference type="InterPro" id="IPR033138">
    <property type="entry name" value="Cu_oxidase_CS"/>
</dbReference>
<evidence type="ECO:0000259" key="8">
    <source>
        <dbReference type="Pfam" id="PF07731"/>
    </source>
</evidence>
<dbReference type="FunFam" id="2.60.40.420:FF:000071">
    <property type="entry name" value="Conidial pigment biosynthesis oxidase Abr1/brown 1"/>
    <property type="match status" value="1"/>
</dbReference>
<organism evidence="10 11">
    <name type="scientific">Saccharata proteae CBS 121410</name>
    <dbReference type="NCBI Taxonomy" id="1314787"/>
    <lineage>
        <taxon>Eukaryota</taxon>
        <taxon>Fungi</taxon>
        <taxon>Dikarya</taxon>
        <taxon>Ascomycota</taxon>
        <taxon>Pezizomycotina</taxon>
        <taxon>Dothideomycetes</taxon>
        <taxon>Dothideomycetes incertae sedis</taxon>
        <taxon>Botryosphaeriales</taxon>
        <taxon>Saccharataceae</taxon>
        <taxon>Saccharata</taxon>
    </lineage>
</organism>
<dbReference type="PROSITE" id="PS00079">
    <property type="entry name" value="MULTICOPPER_OXIDASE1"/>
    <property type="match status" value="1"/>
</dbReference>
<dbReference type="Pfam" id="PF07732">
    <property type="entry name" value="Cu-oxidase_3"/>
    <property type="match status" value="1"/>
</dbReference>
<reference evidence="10" key="1">
    <citation type="journal article" date="2020" name="Stud. Mycol.">
        <title>101 Dothideomycetes genomes: a test case for predicting lifestyles and emergence of pathogens.</title>
        <authorList>
            <person name="Haridas S."/>
            <person name="Albert R."/>
            <person name="Binder M."/>
            <person name="Bloem J."/>
            <person name="Labutti K."/>
            <person name="Salamov A."/>
            <person name="Andreopoulos B."/>
            <person name="Baker S."/>
            <person name="Barry K."/>
            <person name="Bills G."/>
            <person name="Bluhm B."/>
            <person name="Cannon C."/>
            <person name="Castanera R."/>
            <person name="Culley D."/>
            <person name="Daum C."/>
            <person name="Ezra D."/>
            <person name="Gonzalez J."/>
            <person name="Henrissat B."/>
            <person name="Kuo A."/>
            <person name="Liang C."/>
            <person name="Lipzen A."/>
            <person name="Lutzoni F."/>
            <person name="Magnuson J."/>
            <person name="Mondo S."/>
            <person name="Nolan M."/>
            <person name="Ohm R."/>
            <person name="Pangilinan J."/>
            <person name="Park H.-J."/>
            <person name="Ramirez L."/>
            <person name="Alfaro M."/>
            <person name="Sun H."/>
            <person name="Tritt A."/>
            <person name="Yoshinaga Y."/>
            <person name="Zwiers L.-H."/>
            <person name="Turgeon B."/>
            <person name="Goodwin S."/>
            <person name="Spatafora J."/>
            <person name="Crous P."/>
            <person name="Grigoriev I."/>
        </authorList>
    </citation>
    <scope>NUCLEOTIDE SEQUENCE</scope>
    <source>
        <strain evidence="10">CBS 121410</strain>
    </source>
</reference>
<dbReference type="InterPro" id="IPR002355">
    <property type="entry name" value="Cu_oxidase_Cu_BS"/>
</dbReference>
<accession>A0A6A5YBD9</accession>
<feature type="chain" id="PRO_5025390319" evidence="6">
    <location>
        <begin position="27"/>
        <end position="640"/>
    </location>
</feature>
<dbReference type="CDD" id="cd13857">
    <property type="entry name" value="CuRO_1_Diphenol_Ox"/>
    <property type="match status" value="1"/>
</dbReference>
<dbReference type="InterPro" id="IPR011706">
    <property type="entry name" value="Cu-oxidase_C"/>
</dbReference>
<keyword evidence="11" id="KW-1185">Reference proteome</keyword>
<keyword evidence="3" id="KW-0560">Oxidoreductase</keyword>
<dbReference type="InterPro" id="IPR001117">
    <property type="entry name" value="Cu-oxidase_2nd"/>
</dbReference>
<dbReference type="CDD" id="cd13910">
    <property type="entry name" value="CuRO_3_MCO_like_4"/>
    <property type="match status" value="1"/>
</dbReference>
<feature type="domain" description="Plastocyanin-like" evidence="8">
    <location>
        <begin position="468"/>
        <end position="595"/>
    </location>
</feature>
<feature type="signal peptide" evidence="6">
    <location>
        <begin position="1"/>
        <end position="26"/>
    </location>
</feature>
<dbReference type="OrthoDB" id="2121828at2759"/>
<name>A0A6A5YBD9_9PEZI</name>
<evidence type="ECO:0000256" key="5">
    <source>
        <dbReference type="SAM" id="MobiDB-lite"/>
    </source>
</evidence>
<evidence type="ECO:0000256" key="1">
    <source>
        <dbReference type="ARBA" id="ARBA00010609"/>
    </source>
</evidence>